<reference evidence="2" key="1">
    <citation type="journal article" date="2019" name="Int. J. Syst. Evol. Microbiol.">
        <title>The Global Catalogue of Microorganisms (GCM) 10K type strain sequencing project: providing services to taxonomists for standard genome sequencing and annotation.</title>
        <authorList>
            <consortium name="The Broad Institute Genomics Platform"/>
            <consortium name="The Broad Institute Genome Sequencing Center for Infectious Disease"/>
            <person name="Wu L."/>
            <person name="Ma J."/>
        </authorList>
    </citation>
    <scope>NUCLEOTIDE SEQUENCE [LARGE SCALE GENOMIC DNA]</scope>
    <source>
        <strain evidence="2">CCM 7435</strain>
    </source>
</reference>
<comment type="caution">
    <text evidence="1">The sequence shown here is derived from an EMBL/GenBank/DDBJ whole genome shotgun (WGS) entry which is preliminary data.</text>
</comment>
<protein>
    <submittedName>
        <fullName evidence="1">Uncharacterized protein</fullName>
    </submittedName>
</protein>
<evidence type="ECO:0000313" key="1">
    <source>
        <dbReference type="EMBL" id="MFD2142344.1"/>
    </source>
</evidence>
<sequence length="146" mass="16079">MSSPAAFQGTYSDMRPVKSRKVLQIVVEIPIEQGAAFVAAFGMPNPGTESWVALAKLVSPEAKPKDSRRWDELSPAQQAGIRCAEKSFWAFLTERGHPCDTAENAAAFVRSWCGVRSRADIAGNERAEAAWLELDGEYLAWMRYAA</sequence>
<dbReference type="RefSeq" id="WP_213354129.1">
    <property type="nucleotide sequence ID" value="NZ_JAHBGB010000037.1"/>
</dbReference>
<dbReference type="EMBL" id="JBHUHD010000001">
    <property type="protein sequence ID" value="MFD2142344.1"/>
    <property type="molecule type" value="Genomic_DNA"/>
</dbReference>
<evidence type="ECO:0000313" key="2">
    <source>
        <dbReference type="Proteomes" id="UP001597299"/>
    </source>
</evidence>
<accession>A0ABW4Z1F1</accession>
<keyword evidence="2" id="KW-1185">Reference proteome</keyword>
<proteinExistence type="predicted"/>
<gene>
    <name evidence="1" type="ORF">ACFSNC_18210</name>
</gene>
<name>A0ABW4Z1F1_9HYPH</name>
<dbReference type="Proteomes" id="UP001597299">
    <property type="component" value="Unassembled WGS sequence"/>
</dbReference>
<organism evidence="1 2">
    <name type="scientific">Ancylobacter oerskovii</name>
    <dbReference type="NCBI Taxonomy" id="459519"/>
    <lineage>
        <taxon>Bacteria</taxon>
        <taxon>Pseudomonadati</taxon>
        <taxon>Pseudomonadota</taxon>
        <taxon>Alphaproteobacteria</taxon>
        <taxon>Hyphomicrobiales</taxon>
        <taxon>Xanthobacteraceae</taxon>
        <taxon>Ancylobacter</taxon>
    </lineage>
</organism>